<dbReference type="EMBL" id="DS113524">
    <property type="protein sequence ID" value="EAY02799.1"/>
    <property type="molecule type" value="Genomic_DNA"/>
</dbReference>
<dbReference type="Proteomes" id="UP000001542">
    <property type="component" value="Unassembled WGS sequence"/>
</dbReference>
<protein>
    <submittedName>
        <fullName evidence="1">Uncharacterized protein</fullName>
    </submittedName>
</protein>
<reference evidence="1" key="1">
    <citation type="submission" date="2006-10" db="EMBL/GenBank/DDBJ databases">
        <authorList>
            <person name="Amadeo P."/>
            <person name="Zhao Q."/>
            <person name="Wortman J."/>
            <person name="Fraser-Liggett C."/>
            <person name="Carlton J."/>
        </authorList>
    </citation>
    <scope>NUCLEOTIDE SEQUENCE</scope>
    <source>
        <strain evidence="1">G3</strain>
    </source>
</reference>
<organism evidence="1 2">
    <name type="scientific">Trichomonas vaginalis (strain ATCC PRA-98 / G3)</name>
    <dbReference type="NCBI Taxonomy" id="412133"/>
    <lineage>
        <taxon>Eukaryota</taxon>
        <taxon>Metamonada</taxon>
        <taxon>Parabasalia</taxon>
        <taxon>Trichomonadida</taxon>
        <taxon>Trichomonadidae</taxon>
        <taxon>Trichomonas</taxon>
    </lineage>
</organism>
<dbReference type="VEuPathDB" id="TrichDB:TVAG_008070"/>
<dbReference type="AlphaFoldDB" id="A2EX22"/>
<gene>
    <name evidence="1" type="ORF">TVAG_008070</name>
</gene>
<proteinExistence type="predicted"/>
<reference evidence="1" key="2">
    <citation type="journal article" date="2007" name="Science">
        <title>Draft genome sequence of the sexually transmitted pathogen Trichomonas vaginalis.</title>
        <authorList>
            <person name="Carlton J.M."/>
            <person name="Hirt R.P."/>
            <person name="Silva J.C."/>
            <person name="Delcher A.L."/>
            <person name="Schatz M."/>
            <person name="Zhao Q."/>
            <person name="Wortman J.R."/>
            <person name="Bidwell S.L."/>
            <person name="Alsmark U.C.M."/>
            <person name="Besteiro S."/>
            <person name="Sicheritz-Ponten T."/>
            <person name="Noel C.J."/>
            <person name="Dacks J.B."/>
            <person name="Foster P.G."/>
            <person name="Simillion C."/>
            <person name="Van de Peer Y."/>
            <person name="Miranda-Saavedra D."/>
            <person name="Barton G.J."/>
            <person name="Westrop G.D."/>
            <person name="Mueller S."/>
            <person name="Dessi D."/>
            <person name="Fiori P.L."/>
            <person name="Ren Q."/>
            <person name="Paulsen I."/>
            <person name="Zhang H."/>
            <person name="Bastida-Corcuera F.D."/>
            <person name="Simoes-Barbosa A."/>
            <person name="Brown M.T."/>
            <person name="Hayes R.D."/>
            <person name="Mukherjee M."/>
            <person name="Okumura C.Y."/>
            <person name="Schneider R."/>
            <person name="Smith A.J."/>
            <person name="Vanacova S."/>
            <person name="Villalvazo M."/>
            <person name="Haas B.J."/>
            <person name="Pertea M."/>
            <person name="Feldblyum T.V."/>
            <person name="Utterback T.R."/>
            <person name="Shu C.L."/>
            <person name="Osoegawa K."/>
            <person name="de Jong P.J."/>
            <person name="Hrdy I."/>
            <person name="Horvathova L."/>
            <person name="Zubacova Z."/>
            <person name="Dolezal P."/>
            <person name="Malik S.B."/>
            <person name="Logsdon J.M. Jr."/>
            <person name="Henze K."/>
            <person name="Gupta A."/>
            <person name="Wang C.C."/>
            <person name="Dunne R.L."/>
            <person name="Upcroft J.A."/>
            <person name="Upcroft P."/>
            <person name="White O."/>
            <person name="Salzberg S.L."/>
            <person name="Tang P."/>
            <person name="Chiu C.-H."/>
            <person name="Lee Y.-S."/>
            <person name="Embley T.M."/>
            <person name="Coombs G.H."/>
            <person name="Mottram J.C."/>
            <person name="Tachezy J."/>
            <person name="Fraser-Liggett C.M."/>
            <person name="Johnson P.J."/>
        </authorList>
    </citation>
    <scope>NUCLEOTIDE SEQUENCE [LARGE SCALE GENOMIC DNA]</scope>
    <source>
        <strain evidence="1">G3</strain>
    </source>
</reference>
<sequence length="131" mass="15259">MGKGRKMFRKKAAWVTYKLDDNEEFYQLNIKGELIKQDNKILPHHVGPIQIGIKVETSEDISSPSEPEAELKKDELPVVNRDEIDIFSDILDSHFQEFNIQPQHFMQNEVFSSKGTNFWVAGLDYEPLFFL</sequence>
<dbReference type="VEuPathDB" id="TrichDB:TVAGG3_0442510"/>
<keyword evidence="2" id="KW-1185">Reference proteome</keyword>
<dbReference type="RefSeq" id="XP_001315022.1">
    <property type="nucleotide sequence ID" value="XM_001314987.1"/>
</dbReference>
<accession>A2EX22</accession>
<evidence type="ECO:0000313" key="2">
    <source>
        <dbReference type="Proteomes" id="UP000001542"/>
    </source>
</evidence>
<dbReference type="InParanoid" id="A2EX22"/>
<dbReference type="KEGG" id="tva:4760639"/>
<name>A2EX22_TRIV3</name>
<evidence type="ECO:0000313" key="1">
    <source>
        <dbReference type="EMBL" id="EAY02799.1"/>
    </source>
</evidence>